<reference evidence="1 2" key="1">
    <citation type="journal article" date="2015" name="Nat. Commun.">
        <title>Outbred genome sequencing and CRISPR/Cas9 gene editing in butterflies.</title>
        <authorList>
            <person name="Li X."/>
            <person name="Fan D."/>
            <person name="Zhang W."/>
            <person name="Liu G."/>
            <person name="Zhang L."/>
            <person name="Zhao L."/>
            <person name="Fang X."/>
            <person name="Chen L."/>
            <person name="Dong Y."/>
            <person name="Chen Y."/>
            <person name="Ding Y."/>
            <person name="Zhao R."/>
            <person name="Feng M."/>
            <person name="Zhu Y."/>
            <person name="Feng Y."/>
            <person name="Jiang X."/>
            <person name="Zhu D."/>
            <person name="Xiang H."/>
            <person name="Feng X."/>
            <person name="Li S."/>
            <person name="Wang J."/>
            <person name="Zhang G."/>
            <person name="Kronforst M.R."/>
            <person name="Wang W."/>
        </authorList>
    </citation>
    <scope>NUCLEOTIDE SEQUENCE [LARGE SCALE GENOMIC DNA]</scope>
    <source>
        <strain evidence="1">Ya'a_city_454_Pm</strain>
        <tissue evidence="1">Whole body</tissue>
    </source>
</reference>
<gene>
    <name evidence="1" type="ORF">RR48_03654</name>
</gene>
<dbReference type="STRING" id="76193.A0A0N1IIR9"/>
<protein>
    <submittedName>
        <fullName evidence="1">Peregrin</fullName>
    </submittedName>
</protein>
<organism evidence="1 2">
    <name type="scientific">Papilio machaon</name>
    <name type="common">Old World swallowtail butterfly</name>
    <dbReference type="NCBI Taxonomy" id="76193"/>
    <lineage>
        <taxon>Eukaryota</taxon>
        <taxon>Metazoa</taxon>
        <taxon>Ecdysozoa</taxon>
        <taxon>Arthropoda</taxon>
        <taxon>Hexapoda</taxon>
        <taxon>Insecta</taxon>
        <taxon>Pterygota</taxon>
        <taxon>Neoptera</taxon>
        <taxon>Endopterygota</taxon>
        <taxon>Lepidoptera</taxon>
        <taxon>Glossata</taxon>
        <taxon>Ditrysia</taxon>
        <taxon>Papilionoidea</taxon>
        <taxon>Papilionidae</taxon>
        <taxon>Papilioninae</taxon>
        <taxon>Papilio</taxon>
    </lineage>
</organism>
<accession>A0A0N1IIR9</accession>
<dbReference type="Proteomes" id="UP000053240">
    <property type="component" value="Unassembled WGS sequence"/>
</dbReference>
<dbReference type="InParanoid" id="A0A0N1IIR9"/>
<evidence type="ECO:0000313" key="1">
    <source>
        <dbReference type="EMBL" id="KPJ17491.1"/>
    </source>
</evidence>
<evidence type="ECO:0000313" key="2">
    <source>
        <dbReference type="Proteomes" id="UP000053240"/>
    </source>
</evidence>
<dbReference type="AlphaFoldDB" id="A0A0N1IIR9"/>
<dbReference type="EMBL" id="KQ460141">
    <property type="protein sequence ID" value="KPJ17491.1"/>
    <property type="molecule type" value="Genomic_DNA"/>
</dbReference>
<name>A0A0N1IIR9_PAPMA</name>
<sequence length="105" mass="12052">MVHVEEGHNVCTDPDFAIRIITQNSLLCELVRKRERLKAEHTRVWERCVMHALRPARAALHKLLRLLRQRDTSDVFTEPVDLNEILELSAVALETTEGVLVSQVT</sequence>
<keyword evidence="2" id="KW-1185">Reference proteome</keyword>
<proteinExistence type="predicted"/>